<dbReference type="EMBL" id="JMSN01000004">
    <property type="protein sequence ID" value="KDN53066.1"/>
    <property type="molecule type" value="Genomic_DNA"/>
</dbReference>
<dbReference type="CDD" id="cd19817">
    <property type="entry name" value="Bbox1_ANCHR-like"/>
    <property type="match status" value="1"/>
</dbReference>
<evidence type="ECO:0000256" key="1">
    <source>
        <dbReference type="SAM" id="MobiDB-lite"/>
    </source>
</evidence>
<dbReference type="PANTHER" id="PTHR46603:SF1">
    <property type="entry name" value="ABSCISSION_NOCUT CHECKPOINT REGULATOR"/>
    <property type="match status" value="1"/>
</dbReference>
<dbReference type="AlphaFoldDB" id="A0A066WGX9"/>
<dbReference type="GeneID" id="25265815"/>
<gene>
    <name evidence="2" type="ORF">K437DRAFT_266004</name>
</gene>
<sequence length="500" mass="53518">MSDLRDRLRRLREASASAAATASKPAQLSYSSSSAHLSYIRSTQPCEQLAAATCRQDEAQDVTLRIQDEVDFEAELFHSRDSSIPDYLRDTLADGEDGATSDHNACFGDWARTFNRELSIASKSSQLDAEIAFTQWQELKAQDFNAGVAELAEPPLASTSKTVPPNSETSSKLILENEGRPALQAGLYAEASQGGATIDLEACLADAMEGGLGGPEDASNEEFHVDAPKEGDDTDKEADELVARLVKLRGTRSPSPPVESAFPPCGSSVTDESSRDNLAAAAMLKLPSAPTSHPNLQTSSNFFSSQDEGLPSDLSSFSKLVRLNTTKADPGSLQARLDALKANEARARPKSSAPKWSQGSTKAEILSGFGLPSTPKHPVHPSTCSFSADNYSSSFVSGVSSRLAGNDSDYDDCGTSGDNDETLCWCEICNTDATLRCTGCDGDLYCGECWVQGHSSMARNELREHKTVEFTPRRLRGRANGRCDDEQSHGAARGLADLVA</sequence>
<proteinExistence type="predicted"/>
<dbReference type="OrthoDB" id="5407799at2759"/>
<dbReference type="PANTHER" id="PTHR46603">
    <property type="entry name" value="ABSCISSION/NOCUT CHECKPOINT REGULATOR"/>
    <property type="match status" value="1"/>
</dbReference>
<feature type="region of interest" description="Disordered" evidence="1">
    <location>
        <begin position="251"/>
        <end position="272"/>
    </location>
</feature>
<organism evidence="2 3">
    <name type="scientific">Tilletiaria anomala (strain ATCC 24038 / CBS 436.72 / UBC 951)</name>
    <dbReference type="NCBI Taxonomy" id="1037660"/>
    <lineage>
        <taxon>Eukaryota</taxon>
        <taxon>Fungi</taxon>
        <taxon>Dikarya</taxon>
        <taxon>Basidiomycota</taxon>
        <taxon>Ustilaginomycotina</taxon>
        <taxon>Exobasidiomycetes</taxon>
        <taxon>Georgefischeriales</taxon>
        <taxon>Tilletiariaceae</taxon>
        <taxon>Tilletiaria</taxon>
    </lineage>
</organism>
<dbReference type="RefSeq" id="XP_013245905.1">
    <property type="nucleotide sequence ID" value="XM_013390451.1"/>
</dbReference>
<comment type="caution">
    <text evidence="2">The sequence shown here is derived from an EMBL/GenBank/DDBJ whole genome shotgun (WGS) entry which is preliminary data.</text>
</comment>
<name>A0A066WGX9_TILAU</name>
<evidence type="ECO:0000313" key="2">
    <source>
        <dbReference type="EMBL" id="KDN53066.1"/>
    </source>
</evidence>
<dbReference type="InParanoid" id="A0A066WGX9"/>
<dbReference type="HOGENOM" id="CLU_545346_0_0_1"/>
<evidence type="ECO:0000313" key="3">
    <source>
        <dbReference type="Proteomes" id="UP000027361"/>
    </source>
</evidence>
<dbReference type="Proteomes" id="UP000027361">
    <property type="component" value="Unassembled WGS sequence"/>
</dbReference>
<reference evidence="2 3" key="1">
    <citation type="submission" date="2014-05" db="EMBL/GenBank/DDBJ databases">
        <title>Draft genome sequence of a rare smut relative, Tilletiaria anomala UBC 951.</title>
        <authorList>
            <consortium name="DOE Joint Genome Institute"/>
            <person name="Toome M."/>
            <person name="Kuo A."/>
            <person name="Henrissat B."/>
            <person name="Lipzen A."/>
            <person name="Tritt A."/>
            <person name="Yoshinaga Y."/>
            <person name="Zane M."/>
            <person name="Barry K."/>
            <person name="Grigoriev I.V."/>
            <person name="Spatafora J.W."/>
            <person name="Aimea M.C."/>
        </authorList>
    </citation>
    <scope>NUCLEOTIDE SEQUENCE [LARGE SCALE GENOMIC DNA]</scope>
    <source>
        <strain evidence="2 3">UBC 951</strain>
    </source>
</reference>
<dbReference type="Pfam" id="PF22586">
    <property type="entry name" value="ANCHR-like_BBOX"/>
    <property type="match status" value="1"/>
</dbReference>
<dbReference type="SUPFAM" id="SSF57845">
    <property type="entry name" value="B-box zinc-binding domain"/>
    <property type="match status" value="1"/>
</dbReference>
<dbReference type="InterPro" id="IPR044553">
    <property type="entry name" value="Bbox1_ANCHR"/>
</dbReference>
<dbReference type="STRING" id="1037660.A0A066WGX9"/>
<keyword evidence="3" id="KW-1185">Reference proteome</keyword>
<accession>A0A066WGX9</accession>
<protein>
    <submittedName>
        <fullName evidence="2">Uncharacterized protein</fullName>
    </submittedName>
</protein>